<dbReference type="PROSITE" id="PS00622">
    <property type="entry name" value="HTH_LUXR_1"/>
    <property type="match status" value="1"/>
</dbReference>
<evidence type="ECO:0008006" key="10">
    <source>
        <dbReference type="Google" id="ProtNLM"/>
    </source>
</evidence>
<evidence type="ECO:0000259" key="7">
    <source>
        <dbReference type="PROSITE" id="PS50110"/>
    </source>
</evidence>
<dbReference type="InterPro" id="IPR000792">
    <property type="entry name" value="Tscrpt_reg_LuxR_C"/>
</dbReference>
<feature type="domain" description="HTH luxR-type" evidence="6">
    <location>
        <begin position="158"/>
        <end position="223"/>
    </location>
</feature>
<evidence type="ECO:0000256" key="1">
    <source>
        <dbReference type="ARBA" id="ARBA00022553"/>
    </source>
</evidence>
<dbReference type="Pfam" id="PF00196">
    <property type="entry name" value="GerE"/>
    <property type="match status" value="1"/>
</dbReference>
<reference evidence="8 9" key="1">
    <citation type="submission" date="2017-09" db="EMBL/GenBank/DDBJ databases">
        <title>Depth-based differentiation of microbial function through sediment-hosted aquifers and enrichment of novel symbionts in the deep terrestrial subsurface.</title>
        <authorList>
            <person name="Probst A.J."/>
            <person name="Ladd B."/>
            <person name="Jarett J.K."/>
            <person name="Geller-Mcgrath D.E."/>
            <person name="Sieber C.M."/>
            <person name="Emerson J.B."/>
            <person name="Anantharaman K."/>
            <person name="Thomas B.C."/>
            <person name="Malmstrom R."/>
            <person name="Stieglmeier M."/>
            <person name="Klingl A."/>
            <person name="Woyke T."/>
            <person name="Ryan C.M."/>
            <person name="Banfield J.F."/>
        </authorList>
    </citation>
    <scope>NUCLEOTIDE SEQUENCE [LARGE SCALE GENOMIC DNA]</scope>
    <source>
        <strain evidence="8">CG17_big_fil_post_rev_8_21_14_2_50_48_46</strain>
    </source>
</reference>
<gene>
    <name evidence="8" type="ORF">COW36_23835</name>
</gene>
<dbReference type="EMBL" id="PFFQ01000066">
    <property type="protein sequence ID" value="PIW13705.1"/>
    <property type="molecule type" value="Genomic_DNA"/>
</dbReference>
<dbReference type="PANTHER" id="PTHR43214">
    <property type="entry name" value="TWO-COMPONENT RESPONSE REGULATOR"/>
    <property type="match status" value="1"/>
</dbReference>
<dbReference type="InterPro" id="IPR001789">
    <property type="entry name" value="Sig_transdc_resp-reg_receiver"/>
</dbReference>
<dbReference type="SMART" id="SM00421">
    <property type="entry name" value="HTH_LUXR"/>
    <property type="match status" value="1"/>
</dbReference>
<dbReference type="InterPro" id="IPR011006">
    <property type="entry name" value="CheY-like_superfamily"/>
</dbReference>
<dbReference type="SMART" id="SM00448">
    <property type="entry name" value="REC"/>
    <property type="match status" value="1"/>
</dbReference>
<dbReference type="PROSITE" id="PS50043">
    <property type="entry name" value="HTH_LUXR_2"/>
    <property type="match status" value="1"/>
</dbReference>
<dbReference type="Gene3D" id="3.40.50.2300">
    <property type="match status" value="1"/>
</dbReference>
<dbReference type="PRINTS" id="PR00038">
    <property type="entry name" value="HTHLUXR"/>
</dbReference>
<proteinExistence type="predicted"/>
<dbReference type="GO" id="GO:0003677">
    <property type="term" value="F:DNA binding"/>
    <property type="evidence" value="ECO:0007669"/>
    <property type="project" value="UniProtKB-KW"/>
</dbReference>
<feature type="domain" description="Response regulatory" evidence="7">
    <location>
        <begin position="6"/>
        <end position="122"/>
    </location>
</feature>
<dbReference type="CDD" id="cd17535">
    <property type="entry name" value="REC_NarL-like"/>
    <property type="match status" value="1"/>
</dbReference>
<evidence type="ECO:0000256" key="4">
    <source>
        <dbReference type="ARBA" id="ARBA00023163"/>
    </source>
</evidence>
<dbReference type="CDD" id="cd06170">
    <property type="entry name" value="LuxR_C_like"/>
    <property type="match status" value="1"/>
</dbReference>
<dbReference type="GO" id="GO:0006355">
    <property type="term" value="P:regulation of DNA-templated transcription"/>
    <property type="evidence" value="ECO:0007669"/>
    <property type="project" value="InterPro"/>
</dbReference>
<dbReference type="InterPro" id="IPR016032">
    <property type="entry name" value="Sig_transdc_resp-reg_C-effctor"/>
</dbReference>
<feature type="modified residue" description="4-aspartylphosphate" evidence="5">
    <location>
        <position position="57"/>
    </location>
</feature>
<dbReference type="SUPFAM" id="SSF52172">
    <property type="entry name" value="CheY-like"/>
    <property type="match status" value="1"/>
</dbReference>
<organism evidence="8 9">
    <name type="scientific">bacterium (Candidatus Blackallbacteria) CG17_big_fil_post_rev_8_21_14_2_50_48_46</name>
    <dbReference type="NCBI Taxonomy" id="2014261"/>
    <lineage>
        <taxon>Bacteria</taxon>
        <taxon>Candidatus Blackallbacteria</taxon>
    </lineage>
</organism>
<dbReference type="Proteomes" id="UP000231019">
    <property type="component" value="Unassembled WGS sequence"/>
</dbReference>
<dbReference type="GO" id="GO:0000160">
    <property type="term" value="P:phosphorelay signal transduction system"/>
    <property type="evidence" value="ECO:0007669"/>
    <property type="project" value="InterPro"/>
</dbReference>
<evidence type="ECO:0000256" key="5">
    <source>
        <dbReference type="PROSITE-ProRule" id="PRU00169"/>
    </source>
</evidence>
<keyword evidence="1 5" id="KW-0597">Phosphoprotein</keyword>
<dbReference type="AlphaFoldDB" id="A0A2M7FX47"/>
<dbReference type="PROSITE" id="PS50110">
    <property type="entry name" value="RESPONSE_REGULATORY"/>
    <property type="match status" value="1"/>
</dbReference>
<keyword evidence="4" id="KW-0804">Transcription</keyword>
<dbReference type="SUPFAM" id="SSF46894">
    <property type="entry name" value="C-terminal effector domain of the bipartite response regulators"/>
    <property type="match status" value="1"/>
</dbReference>
<evidence type="ECO:0000259" key="6">
    <source>
        <dbReference type="PROSITE" id="PS50043"/>
    </source>
</evidence>
<comment type="caution">
    <text evidence="8">The sequence shown here is derived from an EMBL/GenBank/DDBJ whole genome shotgun (WGS) entry which is preliminary data.</text>
</comment>
<keyword evidence="2" id="KW-0805">Transcription regulation</keyword>
<name>A0A2M7FX47_9BACT</name>
<dbReference type="InterPro" id="IPR039420">
    <property type="entry name" value="WalR-like"/>
</dbReference>
<evidence type="ECO:0000313" key="8">
    <source>
        <dbReference type="EMBL" id="PIW13705.1"/>
    </source>
</evidence>
<accession>A0A2M7FX47</accession>
<keyword evidence="3" id="KW-0238">DNA-binding</keyword>
<dbReference type="Pfam" id="PF00072">
    <property type="entry name" value="Response_reg"/>
    <property type="match status" value="1"/>
</dbReference>
<dbReference type="InterPro" id="IPR058245">
    <property type="entry name" value="NreC/VraR/RcsB-like_REC"/>
</dbReference>
<evidence type="ECO:0000256" key="2">
    <source>
        <dbReference type="ARBA" id="ARBA00023015"/>
    </source>
</evidence>
<dbReference type="PROSITE" id="PS51257">
    <property type="entry name" value="PROKAR_LIPOPROTEIN"/>
    <property type="match status" value="1"/>
</dbReference>
<sequence length="227" mass="24741">MQKKISLVIVEDNELMLAGISGALSCYADLEILATSGHGQEGMDLITKHRPDVALLDIRVPGMSGIEITQAIQDRGLPSHVVILTSIEDDQSLYRAFLAGANAYTMKDIPPAELYTTIKMAANGLTLMQPTVAKYVLTELQQDEKSPADTVPLKFSTTSPLKEVLTERELEILTLIAKGYKNKDIADQLFISEGTVKVHVNNILRKMSVSNRSEAIVKAMASNLLSA</sequence>
<protein>
    <recommendedName>
        <fullName evidence="10">DNA-binding response regulator</fullName>
    </recommendedName>
</protein>
<evidence type="ECO:0000313" key="9">
    <source>
        <dbReference type="Proteomes" id="UP000231019"/>
    </source>
</evidence>
<evidence type="ECO:0000256" key="3">
    <source>
        <dbReference type="ARBA" id="ARBA00023125"/>
    </source>
</evidence>
<dbReference type="PANTHER" id="PTHR43214:SF24">
    <property type="entry name" value="TRANSCRIPTIONAL REGULATORY PROTEIN NARL-RELATED"/>
    <property type="match status" value="1"/>
</dbReference>